<dbReference type="PROSITE" id="PS51375">
    <property type="entry name" value="PPR"/>
    <property type="match status" value="1"/>
</dbReference>
<feature type="repeat" description="PPR" evidence="2">
    <location>
        <begin position="145"/>
        <end position="179"/>
    </location>
</feature>
<protein>
    <submittedName>
        <fullName evidence="3">Pentatricopeptide repeat-containing protein</fullName>
    </submittedName>
</protein>
<dbReference type="Gene3D" id="1.25.40.10">
    <property type="entry name" value="Tetratricopeptide repeat domain"/>
    <property type="match status" value="2"/>
</dbReference>
<accession>A0AAV9CK70</accession>
<keyword evidence="4" id="KW-1185">Reference proteome</keyword>
<evidence type="ECO:0000256" key="1">
    <source>
        <dbReference type="ARBA" id="ARBA00022737"/>
    </source>
</evidence>
<dbReference type="EMBL" id="JAUJYO010000019">
    <property type="protein sequence ID" value="KAK1288487.1"/>
    <property type="molecule type" value="Genomic_DNA"/>
</dbReference>
<dbReference type="GO" id="GO:0003723">
    <property type="term" value="F:RNA binding"/>
    <property type="evidence" value="ECO:0007669"/>
    <property type="project" value="InterPro"/>
</dbReference>
<comment type="caution">
    <text evidence="3">The sequence shown here is derived from an EMBL/GenBank/DDBJ whole genome shotgun (WGS) entry which is preliminary data.</text>
</comment>
<evidence type="ECO:0000313" key="3">
    <source>
        <dbReference type="EMBL" id="KAK1288487.1"/>
    </source>
</evidence>
<gene>
    <name evidence="3" type="primary">CRR2</name>
    <name evidence="3" type="ORF">QJS10_CPB19g00474</name>
</gene>
<dbReference type="Proteomes" id="UP001180020">
    <property type="component" value="Unassembled WGS sequence"/>
</dbReference>
<dbReference type="InterPro" id="IPR002885">
    <property type="entry name" value="PPR_rpt"/>
</dbReference>
<reference evidence="3" key="2">
    <citation type="submission" date="2023-06" db="EMBL/GenBank/DDBJ databases">
        <authorList>
            <person name="Ma L."/>
            <person name="Liu K.-W."/>
            <person name="Li Z."/>
            <person name="Hsiao Y.-Y."/>
            <person name="Qi Y."/>
            <person name="Fu T."/>
            <person name="Tang G."/>
            <person name="Zhang D."/>
            <person name="Sun W.-H."/>
            <person name="Liu D.-K."/>
            <person name="Li Y."/>
            <person name="Chen G.-Z."/>
            <person name="Liu X.-D."/>
            <person name="Liao X.-Y."/>
            <person name="Jiang Y.-T."/>
            <person name="Yu X."/>
            <person name="Hao Y."/>
            <person name="Huang J."/>
            <person name="Zhao X.-W."/>
            <person name="Ke S."/>
            <person name="Chen Y.-Y."/>
            <person name="Wu W.-L."/>
            <person name="Hsu J.-L."/>
            <person name="Lin Y.-F."/>
            <person name="Huang M.-D."/>
            <person name="Li C.-Y."/>
            <person name="Huang L."/>
            <person name="Wang Z.-W."/>
            <person name="Zhao X."/>
            <person name="Zhong W.-Y."/>
            <person name="Peng D.-H."/>
            <person name="Ahmad S."/>
            <person name="Lan S."/>
            <person name="Zhang J.-S."/>
            <person name="Tsai W.-C."/>
            <person name="Van De Peer Y."/>
            <person name="Liu Z.-J."/>
        </authorList>
    </citation>
    <scope>NUCLEOTIDE SEQUENCE</scope>
    <source>
        <strain evidence="3">CP</strain>
        <tissue evidence="3">Leaves</tissue>
    </source>
</reference>
<dbReference type="PANTHER" id="PTHR47926">
    <property type="entry name" value="PENTATRICOPEPTIDE REPEAT-CONTAINING PROTEIN"/>
    <property type="match status" value="1"/>
</dbReference>
<evidence type="ECO:0000313" key="4">
    <source>
        <dbReference type="Proteomes" id="UP001180020"/>
    </source>
</evidence>
<reference evidence="3" key="1">
    <citation type="journal article" date="2023" name="Nat. Commun.">
        <title>Diploid and tetraploid genomes of Acorus and the evolution of monocots.</title>
        <authorList>
            <person name="Ma L."/>
            <person name="Liu K.W."/>
            <person name="Li Z."/>
            <person name="Hsiao Y.Y."/>
            <person name="Qi Y."/>
            <person name="Fu T."/>
            <person name="Tang G.D."/>
            <person name="Zhang D."/>
            <person name="Sun W.H."/>
            <person name="Liu D.K."/>
            <person name="Li Y."/>
            <person name="Chen G.Z."/>
            <person name="Liu X.D."/>
            <person name="Liao X.Y."/>
            <person name="Jiang Y.T."/>
            <person name="Yu X."/>
            <person name="Hao Y."/>
            <person name="Huang J."/>
            <person name="Zhao X.W."/>
            <person name="Ke S."/>
            <person name="Chen Y.Y."/>
            <person name="Wu W.L."/>
            <person name="Hsu J.L."/>
            <person name="Lin Y.F."/>
            <person name="Huang M.D."/>
            <person name="Li C.Y."/>
            <person name="Huang L."/>
            <person name="Wang Z.W."/>
            <person name="Zhao X."/>
            <person name="Zhong W.Y."/>
            <person name="Peng D.H."/>
            <person name="Ahmad S."/>
            <person name="Lan S."/>
            <person name="Zhang J.S."/>
            <person name="Tsai W.C."/>
            <person name="Van de Peer Y."/>
            <person name="Liu Z.J."/>
        </authorList>
    </citation>
    <scope>NUCLEOTIDE SEQUENCE</scope>
    <source>
        <strain evidence="3">CP</strain>
    </source>
</reference>
<dbReference type="GO" id="GO:0009451">
    <property type="term" value="P:RNA modification"/>
    <property type="evidence" value="ECO:0007669"/>
    <property type="project" value="InterPro"/>
</dbReference>
<dbReference type="FunFam" id="1.25.40.10:FF:000242">
    <property type="entry name" value="Pentatricopeptide repeat-containing protein"/>
    <property type="match status" value="1"/>
</dbReference>
<organism evidence="3 4">
    <name type="scientific">Acorus calamus</name>
    <name type="common">Sweet flag</name>
    <dbReference type="NCBI Taxonomy" id="4465"/>
    <lineage>
        <taxon>Eukaryota</taxon>
        <taxon>Viridiplantae</taxon>
        <taxon>Streptophyta</taxon>
        <taxon>Embryophyta</taxon>
        <taxon>Tracheophyta</taxon>
        <taxon>Spermatophyta</taxon>
        <taxon>Magnoliopsida</taxon>
        <taxon>Liliopsida</taxon>
        <taxon>Acoraceae</taxon>
        <taxon>Acorus</taxon>
    </lineage>
</organism>
<dbReference type="NCBIfam" id="TIGR00756">
    <property type="entry name" value="PPR"/>
    <property type="match status" value="3"/>
</dbReference>
<dbReference type="InterPro" id="IPR011990">
    <property type="entry name" value="TPR-like_helical_dom_sf"/>
</dbReference>
<dbReference type="InterPro" id="IPR046960">
    <property type="entry name" value="PPR_At4g14850-like_plant"/>
</dbReference>
<dbReference type="AlphaFoldDB" id="A0AAV9CK70"/>
<keyword evidence="1" id="KW-0677">Repeat</keyword>
<evidence type="ECO:0000256" key="2">
    <source>
        <dbReference type="PROSITE-ProRule" id="PRU00708"/>
    </source>
</evidence>
<name>A0AAV9CK70_ACOCL</name>
<dbReference type="Pfam" id="PF01535">
    <property type="entry name" value="PPR"/>
    <property type="match status" value="4"/>
</dbReference>
<sequence length="313" mass="34120">MRAVPIDVPFYASLLETCSARRDISSLQKAHARILTLGLSPHDFLRTKLSAAYARCARAREAHTIFARANIHPTFLFNSIIRCYASLNLHRDSINLYRLMHFHAKPPDTRTISATLRSCAALPSLPLGRQIHASALSLGLVPSAEAAVTNSLISMYAKCGDLSSARRLFDDMSERTLVTYTAMISGMSMHGMAEEGLRLFDEAVAEFGEAVDGAAFAAALGCCARGGLVGEGRRVWEGMGRRGVKKGVEHYTCMVDLLGRRGHVEEAEALIVEGMVMEEGVEPDEAMWAALLGACRVHGRVDVAERVAQRIYG</sequence>
<proteinExistence type="predicted"/>